<dbReference type="PANTHER" id="PTHR43377">
    <property type="entry name" value="BILIVERDIN REDUCTASE A"/>
    <property type="match status" value="1"/>
</dbReference>
<evidence type="ECO:0000313" key="3">
    <source>
        <dbReference type="EMBL" id="UXX81428.1"/>
    </source>
</evidence>
<dbReference type="Gene3D" id="3.30.360.10">
    <property type="entry name" value="Dihydrodipicolinate Reductase, domain 2"/>
    <property type="match status" value="1"/>
</dbReference>
<organism evidence="3 4">
    <name type="scientific">Roseovarius pelagicus</name>
    <dbReference type="NCBI Taxonomy" id="2980108"/>
    <lineage>
        <taxon>Bacteria</taxon>
        <taxon>Pseudomonadati</taxon>
        <taxon>Pseudomonadota</taxon>
        <taxon>Alphaproteobacteria</taxon>
        <taxon>Rhodobacterales</taxon>
        <taxon>Roseobacteraceae</taxon>
        <taxon>Roseovarius</taxon>
    </lineage>
</organism>
<feature type="domain" description="Gfo/Idh/MocA-like oxidoreductase N-terminal" evidence="1">
    <location>
        <begin position="2"/>
        <end position="89"/>
    </location>
</feature>
<gene>
    <name evidence="3" type="ORF">N7U68_00775</name>
</gene>
<dbReference type="InterPro" id="IPR000683">
    <property type="entry name" value="Gfo/Idh/MocA-like_OxRdtase_N"/>
</dbReference>
<evidence type="ECO:0000259" key="1">
    <source>
        <dbReference type="Pfam" id="PF01408"/>
    </source>
</evidence>
<name>A0ABY6D5P6_9RHOB</name>
<dbReference type="SUPFAM" id="SSF55347">
    <property type="entry name" value="Glyceraldehyde-3-phosphate dehydrogenase-like, C-terminal domain"/>
    <property type="match status" value="1"/>
</dbReference>
<keyword evidence="3" id="KW-0614">Plasmid</keyword>
<dbReference type="InterPro" id="IPR036291">
    <property type="entry name" value="NAD(P)-bd_dom_sf"/>
</dbReference>
<dbReference type="EMBL" id="CP106737">
    <property type="protein sequence ID" value="UXX81428.1"/>
    <property type="molecule type" value="Genomic_DNA"/>
</dbReference>
<evidence type="ECO:0000259" key="2">
    <source>
        <dbReference type="Pfam" id="PF22725"/>
    </source>
</evidence>
<dbReference type="SUPFAM" id="SSF51735">
    <property type="entry name" value="NAD(P)-binding Rossmann-fold domains"/>
    <property type="match status" value="1"/>
</dbReference>
<dbReference type="InterPro" id="IPR055170">
    <property type="entry name" value="GFO_IDH_MocA-like_dom"/>
</dbReference>
<dbReference type="InterPro" id="IPR051450">
    <property type="entry name" value="Gfo/Idh/MocA_Oxidoreductases"/>
</dbReference>
<proteinExistence type="predicted"/>
<geneLocation type="plasmid" evidence="3 4">
    <name>unnamed2</name>
</geneLocation>
<reference evidence="3" key="1">
    <citation type="submission" date="2022-10" db="EMBL/GenBank/DDBJ databases">
        <title>Roseovarius pelagicus sp. nov., isolated from Arctic seawater.</title>
        <authorList>
            <person name="Hong Y.W."/>
            <person name="Hwang C.Y."/>
        </authorList>
    </citation>
    <scope>NUCLEOTIDE SEQUENCE</scope>
    <source>
        <strain evidence="3">HL-MP18</strain>
        <plasmid evidence="3">unnamed2</plasmid>
    </source>
</reference>
<dbReference type="RefSeq" id="WP_165198337.1">
    <property type="nucleotide sequence ID" value="NZ_CP106737.1"/>
</dbReference>
<keyword evidence="4" id="KW-1185">Reference proteome</keyword>
<feature type="domain" description="GFO/IDH/MocA-like oxidoreductase" evidence="2">
    <location>
        <begin position="139"/>
        <end position="234"/>
    </location>
</feature>
<dbReference type="PANTHER" id="PTHR43377:SF1">
    <property type="entry name" value="BILIVERDIN REDUCTASE A"/>
    <property type="match status" value="1"/>
</dbReference>
<accession>A0ABY6D5P6</accession>
<dbReference type="Pfam" id="PF01408">
    <property type="entry name" value="GFO_IDH_MocA"/>
    <property type="match status" value="1"/>
</dbReference>
<dbReference type="Proteomes" id="UP001064087">
    <property type="component" value="Plasmid unnamed2"/>
</dbReference>
<dbReference type="Pfam" id="PF22725">
    <property type="entry name" value="GFO_IDH_MocA_C3"/>
    <property type="match status" value="1"/>
</dbReference>
<protein>
    <submittedName>
        <fullName evidence="3">Gfo/Idh/MocA family oxidoreductase</fullName>
    </submittedName>
</protein>
<evidence type="ECO:0000313" key="4">
    <source>
        <dbReference type="Proteomes" id="UP001064087"/>
    </source>
</evidence>
<dbReference type="Gene3D" id="3.40.50.720">
    <property type="entry name" value="NAD(P)-binding Rossmann-like Domain"/>
    <property type="match status" value="1"/>
</dbReference>
<sequence length="304" mass="33105">MIRVLVVGYGSIGQRHARILSDLGCKVAVVTQQTTEAMTIYSELSEALDTLSPDYVVIAVETARHVEILEALARLGYRGKLLVEKPLSDTQYTSPSGIFARLAVAYNLRFHPVLSALRARLAGVEVLAVDVRAGQHLAEWRPDRDFRQTYSAFREQGGGVLRDLSHELDYLLWLFGPWRRVAALGGSLGALQIDADEHYSALMVMAQAPVVQLRLSYLDRPARREIVVTTRDATLTADLMAGTLGVDGVIAHYECDRDTSYRAMHLAMLEDEGGILCSAAEGTAVGGLVAALEQAAAINVWVAA</sequence>